<proteinExistence type="predicted"/>
<dbReference type="AlphaFoldDB" id="A0A9J7ITY2"/>
<dbReference type="Proteomes" id="UP000301870">
    <property type="component" value="Chromosome 25"/>
</dbReference>
<dbReference type="OrthoDB" id="6626714at2759"/>
<dbReference type="KEGG" id="sliu:111357562"/>
<sequence>MSSSTRKKDDIFLLGCRDLEPLLRLNQLPTLRQVLLRYHQILNISKNVKDSAQVVIQEVIELWNKSGILTKQQNHCNEKLIKIHKNWLLLKKNKTRVSEAQKKRENTFIADLDKLFDIAHSSALNSIKIAEDRDFLIDQRGERKMIMTSLDKKMAKRKERSLKRKYRAEELKKKAENNSASLVVSSQEISLDSSFSSTSSAASLANKQKDEEFVAVLQKKAHSVTSASDSSQPSTSTSSIFTKHVTGALDRNKITDREAMRLIIPLSAALGCNPASLSISRSTIRRARKKARQEFNENLNETFKPSYPLVIHWDGKILPDITGNKKVDRLPILISGNDTEKLLCVPKLIAGTGESMSAAVYDAMEQWNITNQVQAMSFDTTASNTGAKNGACALLEAKIGRELLWLACRQKIISTETSKKDLTNIVLG</sequence>
<dbReference type="RefSeq" id="XP_022828073.1">
    <property type="nucleotide sequence ID" value="XM_022972305.1"/>
</dbReference>
<gene>
    <name evidence="2" type="primary">LOC111357562</name>
</gene>
<evidence type="ECO:0000313" key="1">
    <source>
        <dbReference type="Proteomes" id="UP000301870"/>
    </source>
</evidence>
<reference evidence="2" key="1">
    <citation type="submission" date="2025-08" db="UniProtKB">
        <authorList>
            <consortium name="RefSeq"/>
        </authorList>
    </citation>
    <scope>IDENTIFICATION</scope>
    <source>
        <strain evidence="2">Ishihara</strain>
        <tissue evidence="2">Whole body</tissue>
    </source>
</reference>
<dbReference type="GeneID" id="111357562"/>
<protein>
    <submittedName>
        <fullName evidence="2">Uncharacterized protein LOC111357562</fullName>
    </submittedName>
</protein>
<evidence type="ECO:0000313" key="2">
    <source>
        <dbReference type="RefSeq" id="XP_022828073.1"/>
    </source>
</evidence>
<accession>A0A9J7ITY2</accession>
<organism evidence="1 2">
    <name type="scientific">Spodoptera litura</name>
    <name type="common">Asian cotton leafworm</name>
    <dbReference type="NCBI Taxonomy" id="69820"/>
    <lineage>
        <taxon>Eukaryota</taxon>
        <taxon>Metazoa</taxon>
        <taxon>Ecdysozoa</taxon>
        <taxon>Arthropoda</taxon>
        <taxon>Hexapoda</taxon>
        <taxon>Insecta</taxon>
        <taxon>Pterygota</taxon>
        <taxon>Neoptera</taxon>
        <taxon>Endopterygota</taxon>
        <taxon>Lepidoptera</taxon>
        <taxon>Glossata</taxon>
        <taxon>Ditrysia</taxon>
        <taxon>Noctuoidea</taxon>
        <taxon>Noctuidae</taxon>
        <taxon>Amphipyrinae</taxon>
        <taxon>Spodoptera</taxon>
    </lineage>
</organism>
<keyword evidence="1" id="KW-1185">Reference proteome</keyword>
<name>A0A9J7ITY2_SPOLT</name>